<dbReference type="FunFam" id="2.60.110.10:FF:000001">
    <property type="entry name" value="THAUMATIN-LIKE PROTEIN 1"/>
    <property type="match status" value="1"/>
</dbReference>
<keyword evidence="3" id="KW-1185">Reference proteome</keyword>
<dbReference type="InterPro" id="IPR037176">
    <property type="entry name" value="Osmotin/thaumatin-like_sf"/>
</dbReference>
<dbReference type="SUPFAM" id="SSF49870">
    <property type="entry name" value="Osmotin, thaumatin-like protein"/>
    <property type="match status" value="1"/>
</dbReference>
<dbReference type="PRINTS" id="PR00347">
    <property type="entry name" value="THAUMATIN"/>
</dbReference>
<proteinExistence type="predicted"/>
<dbReference type="PROSITE" id="PS00316">
    <property type="entry name" value="THAUMATIN_1"/>
    <property type="match status" value="1"/>
</dbReference>
<dbReference type="Gene3D" id="2.60.110.10">
    <property type="entry name" value="Thaumatin"/>
    <property type="match status" value="1"/>
</dbReference>
<evidence type="ECO:0000256" key="1">
    <source>
        <dbReference type="SAM" id="MobiDB-lite"/>
    </source>
</evidence>
<dbReference type="EMBL" id="BSYO01000004">
    <property type="protein sequence ID" value="GMH03275.1"/>
    <property type="molecule type" value="Genomic_DNA"/>
</dbReference>
<dbReference type="PANTHER" id="PTHR31048">
    <property type="entry name" value="OS03G0233200 PROTEIN"/>
    <property type="match status" value="1"/>
</dbReference>
<dbReference type="AlphaFoldDB" id="A0AAD3S2M6"/>
<protein>
    <submittedName>
        <fullName evidence="2">Uncharacterized protein</fullName>
    </submittedName>
</protein>
<dbReference type="InterPro" id="IPR001938">
    <property type="entry name" value="Thaumatin"/>
</dbReference>
<gene>
    <name evidence="2" type="ORF">Nepgr_005114</name>
</gene>
<dbReference type="CDD" id="cd09218">
    <property type="entry name" value="TLP-PA"/>
    <property type="match status" value="1"/>
</dbReference>
<dbReference type="SMART" id="SM00205">
    <property type="entry name" value="THN"/>
    <property type="match status" value="1"/>
</dbReference>
<feature type="region of interest" description="Disordered" evidence="1">
    <location>
        <begin position="248"/>
        <end position="279"/>
    </location>
</feature>
<dbReference type="Pfam" id="PF00314">
    <property type="entry name" value="Thaumatin"/>
    <property type="match status" value="1"/>
</dbReference>
<feature type="compositionally biased region" description="Low complexity" evidence="1">
    <location>
        <begin position="256"/>
        <end position="279"/>
    </location>
</feature>
<dbReference type="InterPro" id="IPR017949">
    <property type="entry name" value="Thaumatin_CS"/>
</dbReference>
<evidence type="ECO:0000313" key="3">
    <source>
        <dbReference type="Proteomes" id="UP001279734"/>
    </source>
</evidence>
<name>A0AAD3S2M6_NEPGR</name>
<dbReference type="Proteomes" id="UP001279734">
    <property type="component" value="Unassembled WGS sequence"/>
</dbReference>
<comment type="caution">
    <text evidence="2">The sequence shown here is derived from an EMBL/GenBank/DDBJ whole genome shotgun (WGS) entry which is preliminary data.</text>
</comment>
<reference evidence="2" key="1">
    <citation type="submission" date="2023-05" db="EMBL/GenBank/DDBJ databases">
        <title>Nepenthes gracilis genome sequencing.</title>
        <authorList>
            <person name="Fukushima K."/>
        </authorList>
    </citation>
    <scope>NUCLEOTIDE SEQUENCE</scope>
    <source>
        <strain evidence="2">SING2019-196</strain>
    </source>
</reference>
<evidence type="ECO:0000313" key="2">
    <source>
        <dbReference type="EMBL" id="GMH03275.1"/>
    </source>
</evidence>
<organism evidence="2 3">
    <name type="scientific">Nepenthes gracilis</name>
    <name type="common">Slender pitcher plant</name>
    <dbReference type="NCBI Taxonomy" id="150966"/>
    <lineage>
        <taxon>Eukaryota</taxon>
        <taxon>Viridiplantae</taxon>
        <taxon>Streptophyta</taxon>
        <taxon>Embryophyta</taxon>
        <taxon>Tracheophyta</taxon>
        <taxon>Spermatophyta</taxon>
        <taxon>Magnoliopsida</taxon>
        <taxon>eudicotyledons</taxon>
        <taxon>Gunneridae</taxon>
        <taxon>Pentapetalae</taxon>
        <taxon>Caryophyllales</taxon>
        <taxon>Nepenthaceae</taxon>
        <taxon>Nepenthes</taxon>
    </lineage>
</organism>
<dbReference type="PROSITE" id="PS51367">
    <property type="entry name" value="THAUMATIN_2"/>
    <property type="match status" value="1"/>
</dbReference>
<sequence>MDQIFSPPSFFFIITLLAFCKGIAGTTFTFLNKCEFTVWPGILANAGSSELGSSGFELPMGGSKSFQAPPGWSGRFWARTRCNFDPNSGQGSCLTGDCGSGRVECNGSGAIPPATLAEFTIGSASGSGTQDYYDVSLVDGYNIPMVVDPSNGSGSCLSTGCVADLNQLCPAELRVGNGDGCKSACVAFGTPEYCCSGAYSSPATCAPSVYSKAFKSMCPRSYSYAYDDATSTFTCSGADYTITFCPTRTSQKSSRSDTPPTDPGTTSESGSESGSGSGYSPTIVTGGGSWFPDLYSNGWSLRAKHNNVIDSQQLTLIASAASFLILH</sequence>
<accession>A0AAD3S2M6</accession>